<feature type="region of interest" description="Disordered" evidence="2">
    <location>
        <begin position="76"/>
        <end position="137"/>
    </location>
</feature>
<gene>
    <name evidence="3" type="ORF">Salat_1237400</name>
</gene>
<sequence length="313" mass="33844">MNAQADFTSGCPPPPPNVEIVAIPAGDQPSGSSELQVSAPVGVAPRDVHITPSDTHTTGPIAIVPPGARAAIEITSSGLKSTGGEVEATRVAGESSKEKKCKRKGKRPSKRKSSSKSSKRSSKRAERCAAKDAAEEEKSTKHFKDLVTWWKQAREDLKTPSSRIAEMEGENLSPDWVLLSQTAHTRVEKHLAYVLMQASAFGHNLALKCSMFQNDKADAEKKIHELQQSLERARATEKKALEAKATADARVAALEARLSATLEENKKQVVDALEQGRTDGFSTGLLAGKIEGLTEGREVFRQFDEYKQSLSSA</sequence>
<dbReference type="AlphaFoldDB" id="A0AAE1YFK3"/>
<keyword evidence="1" id="KW-0175">Coiled coil</keyword>
<evidence type="ECO:0000313" key="3">
    <source>
        <dbReference type="EMBL" id="KAK4429370.1"/>
    </source>
</evidence>
<proteinExistence type="predicted"/>
<dbReference type="Proteomes" id="UP001293254">
    <property type="component" value="Unassembled WGS sequence"/>
</dbReference>
<keyword evidence="4" id="KW-1185">Reference proteome</keyword>
<organism evidence="3 4">
    <name type="scientific">Sesamum alatum</name>
    <dbReference type="NCBI Taxonomy" id="300844"/>
    <lineage>
        <taxon>Eukaryota</taxon>
        <taxon>Viridiplantae</taxon>
        <taxon>Streptophyta</taxon>
        <taxon>Embryophyta</taxon>
        <taxon>Tracheophyta</taxon>
        <taxon>Spermatophyta</taxon>
        <taxon>Magnoliopsida</taxon>
        <taxon>eudicotyledons</taxon>
        <taxon>Gunneridae</taxon>
        <taxon>Pentapetalae</taxon>
        <taxon>asterids</taxon>
        <taxon>lamiids</taxon>
        <taxon>Lamiales</taxon>
        <taxon>Pedaliaceae</taxon>
        <taxon>Sesamum</taxon>
    </lineage>
</organism>
<evidence type="ECO:0000256" key="1">
    <source>
        <dbReference type="SAM" id="Coils"/>
    </source>
</evidence>
<dbReference type="EMBL" id="JACGWO010000004">
    <property type="protein sequence ID" value="KAK4429370.1"/>
    <property type="molecule type" value="Genomic_DNA"/>
</dbReference>
<feature type="coiled-coil region" evidence="1">
    <location>
        <begin position="209"/>
        <end position="264"/>
    </location>
</feature>
<protein>
    <submittedName>
        <fullName evidence="3">Uncharacterized protein</fullName>
    </submittedName>
</protein>
<comment type="caution">
    <text evidence="3">The sequence shown here is derived from an EMBL/GenBank/DDBJ whole genome shotgun (WGS) entry which is preliminary data.</text>
</comment>
<evidence type="ECO:0000313" key="4">
    <source>
        <dbReference type="Proteomes" id="UP001293254"/>
    </source>
</evidence>
<name>A0AAE1YFK3_9LAMI</name>
<accession>A0AAE1YFK3</accession>
<reference evidence="3" key="2">
    <citation type="journal article" date="2024" name="Plant">
        <title>Genomic evolution and insights into agronomic trait innovations of Sesamum species.</title>
        <authorList>
            <person name="Miao H."/>
            <person name="Wang L."/>
            <person name="Qu L."/>
            <person name="Liu H."/>
            <person name="Sun Y."/>
            <person name="Le M."/>
            <person name="Wang Q."/>
            <person name="Wei S."/>
            <person name="Zheng Y."/>
            <person name="Lin W."/>
            <person name="Duan Y."/>
            <person name="Cao H."/>
            <person name="Xiong S."/>
            <person name="Wang X."/>
            <person name="Wei L."/>
            <person name="Li C."/>
            <person name="Ma Q."/>
            <person name="Ju M."/>
            <person name="Zhao R."/>
            <person name="Li G."/>
            <person name="Mu C."/>
            <person name="Tian Q."/>
            <person name="Mei H."/>
            <person name="Zhang T."/>
            <person name="Gao T."/>
            <person name="Zhang H."/>
        </authorList>
    </citation>
    <scope>NUCLEOTIDE SEQUENCE</scope>
    <source>
        <strain evidence="3">3651</strain>
    </source>
</reference>
<feature type="compositionally biased region" description="Basic residues" evidence="2">
    <location>
        <begin position="99"/>
        <end position="122"/>
    </location>
</feature>
<evidence type="ECO:0000256" key="2">
    <source>
        <dbReference type="SAM" id="MobiDB-lite"/>
    </source>
</evidence>
<feature type="compositionally biased region" description="Basic and acidic residues" evidence="2">
    <location>
        <begin position="123"/>
        <end position="137"/>
    </location>
</feature>
<reference evidence="3" key="1">
    <citation type="submission" date="2020-06" db="EMBL/GenBank/DDBJ databases">
        <authorList>
            <person name="Li T."/>
            <person name="Hu X."/>
            <person name="Zhang T."/>
            <person name="Song X."/>
            <person name="Zhang H."/>
            <person name="Dai N."/>
            <person name="Sheng W."/>
            <person name="Hou X."/>
            <person name="Wei L."/>
        </authorList>
    </citation>
    <scope>NUCLEOTIDE SEQUENCE</scope>
    <source>
        <strain evidence="3">3651</strain>
        <tissue evidence="3">Leaf</tissue>
    </source>
</reference>